<evidence type="ECO:0000256" key="9">
    <source>
        <dbReference type="ARBA" id="ARBA00022989"/>
    </source>
</evidence>
<dbReference type="InterPro" id="IPR028325">
    <property type="entry name" value="VG_K_chnl"/>
</dbReference>
<feature type="domain" description="Potassium channel tetramerisation-type BTB" evidence="15">
    <location>
        <begin position="23"/>
        <end position="124"/>
    </location>
</feature>
<comment type="subcellular location">
    <subcellularLocation>
        <location evidence="1">Cell membrane</location>
        <topology evidence="1">Multi-pass membrane protein</topology>
    </subcellularLocation>
</comment>
<dbReference type="GO" id="GO:0001508">
    <property type="term" value="P:action potential"/>
    <property type="evidence" value="ECO:0007669"/>
    <property type="project" value="TreeGrafter"/>
</dbReference>
<dbReference type="PANTHER" id="PTHR11537">
    <property type="entry name" value="VOLTAGE-GATED POTASSIUM CHANNEL"/>
    <property type="match status" value="1"/>
</dbReference>
<dbReference type="SUPFAM" id="SSF54695">
    <property type="entry name" value="POZ domain"/>
    <property type="match status" value="1"/>
</dbReference>
<keyword evidence="17" id="KW-1185">Reference proteome</keyword>
<dbReference type="InterPro" id="IPR003971">
    <property type="entry name" value="K_chnl_volt-dep_Kv5/Kv9"/>
</dbReference>
<keyword evidence="9 13" id="KW-1133">Transmembrane helix</keyword>
<evidence type="ECO:0000259" key="15">
    <source>
        <dbReference type="Pfam" id="PF02214"/>
    </source>
</evidence>
<reference evidence="16" key="2">
    <citation type="submission" date="2025-09" db="UniProtKB">
        <authorList>
            <consortium name="Ensembl"/>
        </authorList>
    </citation>
    <scope>IDENTIFICATION</scope>
</reference>
<organism evidence="16 17">
    <name type="scientific">Paramormyrops kingsleyae</name>
    <dbReference type="NCBI Taxonomy" id="1676925"/>
    <lineage>
        <taxon>Eukaryota</taxon>
        <taxon>Metazoa</taxon>
        <taxon>Chordata</taxon>
        <taxon>Craniata</taxon>
        <taxon>Vertebrata</taxon>
        <taxon>Euteleostomi</taxon>
        <taxon>Actinopterygii</taxon>
        <taxon>Neopterygii</taxon>
        <taxon>Teleostei</taxon>
        <taxon>Osteoglossocephala</taxon>
        <taxon>Osteoglossomorpha</taxon>
        <taxon>Osteoglossiformes</taxon>
        <taxon>Mormyridae</taxon>
        <taxon>Paramormyrops</taxon>
    </lineage>
</organism>
<protein>
    <submittedName>
        <fullName evidence="16">Potassium voltage-gated channel modifier subfamily F member 1</fullName>
    </submittedName>
</protein>
<dbReference type="GeneTree" id="ENSGT00940000160213"/>
<keyword evidence="6" id="KW-0631">Potassium channel</keyword>
<dbReference type="GO" id="GO:0005249">
    <property type="term" value="F:voltage-gated potassium channel activity"/>
    <property type="evidence" value="ECO:0007669"/>
    <property type="project" value="InterPro"/>
</dbReference>
<dbReference type="PRINTS" id="PR01491">
    <property type="entry name" value="KVCHANNEL"/>
</dbReference>
<evidence type="ECO:0000256" key="5">
    <source>
        <dbReference type="ARBA" id="ARBA00022692"/>
    </source>
</evidence>
<evidence type="ECO:0000313" key="17">
    <source>
        <dbReference type="Proteomes" id="UP000261540"/>
    </source>
</evidence>
<keyword evidence="2" id="KW-0813">Transport</keyword>
<feature type="transmembrane region" description="Helical" evidence="13">
    <location>
        <begin position="322"/>
        <end position="339"/>
    </location>
</feature>
<dbReference type="Pfam" id="PF02214">
    <property type="entry name" value="BTB_2"/>
    <property type="match status" value="1"/>
</dbReference>
<feature type="transmembrane region" description="Helical" evidence="13">
    <location>
        <begin position="252"/>
        <end position="273"/>
    </location>
</feature>
<dbReference type="FunFam" id="1.20.120.350:FF:000091">
    <property type="entry name" value="Predicted protein"/>
    <property type="match status" value="1"/>
</dbReference>
<keyword evidence="4" id="KW-0633">Potassium transport</keyword>
<keyword evidence="12" id="KW-0407">Ion channel</keyword>
<dbReference type="AlphaFoldDB" id="A0A3B3RL39"/>
<dbReference type="InterPro" id="IPR011333">
    <property type="entry name" value="SKP1/BTB/POZ_sf"/>
</dbReference>
<dbReference type="PANTHER" id="PTHR11537:SF171">
    <property type="entry name" value="POTASSIUM VOLTAGE-GATED CHANNEL SUBFAMILY F MEMBER 1"/>
    <property type="match status" value="1"/>
</dbReference>
<keyword evidence="5 13" id="KW-0812">Transmembrane</keyword>
<keyword evidence="11 13" id="KW-0472">Membrane</keyword>
<dbReference type="InterPro" id="IPR005821">
    <property type="entry name" value="Ion_trans_dom"/>
</dbReference>
<feature type="transmembrane region" description="Helical" evidence="13">
    <location>
        <begin position="383"/>
        <end position="404"/>
    </location>
</feature>
<keyword evidence="10" id="KW-0406">Ion transport</keyword>
<dbReference type="Ensembl" id="ENSPKIT00000035373.1">
    <property type="protein sequence ID" value="ENSPKIP00000018545.1"/>
    <property type="gene ID" value="ENSPKIG00000004076.1"/>
</dbReference>
<proteinExistence type="predicted"/>
<evidence type="ECO:0000256" key="8">
    <source>
        <dbReference type="ARBA" id="ARBA00022958"/>
    </source>
</evidence>
<dbReference type="STRING" id="1676925.ENSPKIP00000018545"/>
<dbReference type="Pfam" id="PF00520">
    <property type="entry name" value="Ion_trans"/>
    <property type="match status" value="1"/>
</dbReference>
<keyword evidence="8" id="KW-0630">Potassium</keyword>
<dbReference type="InterPro" id="IPR003131">
    <property type="entry name" value="T1-type_BTB"/>
</dbReference>
<dbReference type="GO" id="GO:0008076">
    <property type="term" value="C:voltage-gated potassium channel complex"/>
    <property type="evidence" value="ECO:0007669"/>
    <property type="project" value="InterPro"/>
</dbReference>
<dbReference type="PRINTS" id="PR01494">
    <property type="entry name" value="KV9CHANNEL"/>
</dbReference>
<evidence type="ECO:0000256" key="12">
    <source>
        <dbReference type="ARBA" id="ARBA00023303"/>
    </source>
</evidence>
<dbReference type="Gene3D" id="1.20.120.350">
    <property type="entry name" value="Voltage-gated potassium channels. Chain C"/>
    <property type="match status" value="1"/>
</dbReference>
<dbReference type="InterPro" id="IPR003968">
    <property type="entry name" value="K_chnl_volt-dep_Kv"/>
</dbReference>
<keyword evidence="3" id="KW-1003">Cell membrane</keyword>
<dbReference type="OrthoDB" id="296522at2759"/>
<dbReference type="InterPro" id="IPR048010">
    <property type="entry name" value="KCNF1-like_BTB_POZ"/>
</dbReference>
<dbReference type="Gene3D" id="1.10.287.70">
    <property type="match status" value="1"/>
</dbReference>
<evidence type="ECO:0000256" key="4">
    <source>
        <dbReference type="ARBA" id="ARBA00022538"/>
    </source>
</evidence>
<dbReference type="GO" id="GO:0051260">
    <property type="term" value="P:protein homooligomerization"/>
    <property type="evidence" value="ECO:0007669"/>
    <property type="project" value="InterPro"/>
</dbReference>
<evidence type="ECO:0000256" key="7">
    <source>
        <dbReference type="ARBA" id="ARBA00022882"/>
    </source>
</evidence>
<feature type="domain" description="Ion transport" evidence="14">
    <location>
        <begin position="180"/>
        <end position="414"/>
    </location>
</feature>
<dbReference type="CDD" id="cd18381">
    <property type="entry name" value="BTB_POZ_Kv5_KCNF1"/>
    <property type="match status" value="1"/>
</dbReference>
<feature type="transmembrane region" description="Helical" evidence="13">
    <location>
        <begin position="359"/>
        <end position="376"/>
    </location>
</feature>
<evidence type="ECO:0000259" key="14">
    <source>
        <dbReference type="Pfam" id="PF00520"/>
    </source>
</evidence>
<dbReference type="Gene3D" id="3.30.710.10">
    <property type="entry name" value="Potassium Channel Kv1.1, Chain A"/>
    <property type="match status" value="1"/>
</dbReference>
<evidence type="ECO:0000256" key="2">
    <source>
        <dbReference type="ARBA" id="ARBA00022448"/>
    </source>
</evidence>
<dbReference type="FunFam" id="1.10.287.70:FF:000005">
    <property type="entry name" value="potassium voltage-gated channel subfamily G member 1"/>
    <property type="match status" value="1"/>
</dbReference>
<evidence type="ECO:0000256" key="11">
    <source>
        <dbReference type="ARBA" id="ARBA00023136"/>
    </source>
</evidence>
<evidence type="ECO:0000256" key="6">
    <source>
        <dbReference type="ARBA" id="ARBA00022826"/>
    </source>
</evidence>
<evidence type="ECO:0000256" key="13">
    <source>
        <dbReference type="SAM" id="Phobius"/>
    </source>
</evidence>
<accession>A0A3B3RL39</accession>
<evidence type="ECO:0000313" key="16">
    <source>
        <dbReference type="Ensembl" id="ENSPKIP00000018545.1"/>
    </source>
</evidence>
<dbReference type="SUPFAM" id="SSF81324">
    <property type="entry name" value="Voltage-gated potassium channels"/>
    <property type="match status" value="1"/>
</dbReference>
<sequence>MWATPKTRYSSCSGSEAIEDNEIVVNIGGVKRVLSGTVLNLFPDTRLAELGKYSSRSLEDLFALCDDYDPSNGEFYFDRDPDSFKCIVELYFYGEIHIKRGICPICFIKEMEFWKVDPDYLDECCKSHLSEVEQEQAEIRARVKLILDDMEGDSSISHWQRYRKSLWKLMEKPDSSKLARAVAIVSFLFTLLSTVVMCLGTISDLQVEDDEGNHVEHPTLDAIETACICWFTVEYLVRLVSSPKKASFILSFMNMVDLLAIVPFYVALVLMSLGTAVMRLGNVQQAVQALRIMRIVRIFKLARHSSGLKTLTYALKSSFSELGLLLMYLGVGIFVFSALGYTMEQSHPETMFHSIPQSFWWAIITMTTVGYGDIYPKTTLGRCSAAVSFLCGLIAIALPIHPIINNFVTFYNKQKILETATKHELELMVLQEGEGALPKALQKALKPSTVTGVSDNSMCDTYLPLLEDSAQKVHPLSCMGNSK</sequence>
<dbReference type="Proteomes" id="UP000261540">
    <property type="component" value="Unplaced"/>
</dbReference>
<name>A0A3B3RL39_9TELE</name>
<evidence type="ECO:0000256" key="10">
    <source>
        <dbReference type="ARBA" id="ARBA00023065"/>
    </source>
</evidence>
<evidence type="ECO:0000256" key="1">
    <source>
        <dbReference type="ARBA" id="ARBA00004651"/>
    </source>
</evidence>
<reference evidence="16" key="1">
    <citation type="submission" date="2025-08" db="UniProtKB">
        <authorList>
            <consortium name="Ensembl"/>
        </authorList>
    </citation>
    <scope>IDENTIFICATION</scope>
</reference>
<keyword evidence="7" id="KW-0851">Voltage-gated channel</keyword>
<dbReference type="InterPro" id="IPR027359">
    <property type="entry name" value="Volt_channel_dom_sf"/>
</dbReference>
<evidence type="ECO:0000256" key="3">
    <source>
        <dbReference type="ARBA" id="ARBA00022475"/>
    </source>
</evidence>
<dbReference type="PRINTS" id="PR00169">
    <property type="entry name" value="KCHANNEL"/>
</dbReference>
<feature type="transmembrane region" description="Helical" evidence="13">
    <location>
        <begin position="178"/>
        <end position="202"/>
    </location>
</feature>